<dbReference type="InterPro" id="IPR002018">
    <property type="entry name" value="CarbesteraseB"/>
</dbReference>
<proteinExistence type="inferred from homology"/>
<evidence type="ECO:0000313" key="5">
    <source>
        <dbReference type="Proteomes" id="UP000504637"/>
    </source>
</evidence>
<feature type="domain" description="Carboxylesterase type B" evidence="4">
    <location>
        <begin position="31"/>
        <end position="318"/>
    </location>
</feature>
<dbReference type="RefSeq" id="XP_033457221.1">
    <property type="nucleotide sequence ID" value="XM_033605492.1"/>
</dbReference>
<evidence type="ECO:0000313" key="6">
    <source>
        <dbReference type="RefSeq" id="XP_033457221.1"/>
    </source>
</evidence>
<evidence type="ECO:0000256" key="2">
    <source>
        <dbReference type="ARBA" id="ARBA00022801"/>
    </source>
</evidence>
<evidence type="ECO:0000256" key="3">
    <source>
        <dbReference type="RuleBase" id="RU361235"/>
    </source>
</evidence>
<accession>A0A6J3LWP9</accession>
<evidence type="ECO:0000256" key="1">
    <source>
        <dbReference type="ARBA" id="ARBA00005964"/>
    </source>
</evidence>
<sequence>MASSNTKTRTFETQSGPVIADVQSDLTRARAIPFGQAKRFAKPGKPTPWTEPRDCTKLGPVSPQIKFRLEFVLGERASDREFSEDCLSLTVITPTDSTQQSKLPVIVWYHGGANIAGGADIDILDTSDLARRGAVLVNVQYRLSIFGCLEVDGLIPPNLHVLDQIQALQWVHDNISNFGGDPELVTIMGQSAGGCAVYNIIMAEGTEHLYQRAILQSAPLGIISRSGKDAKINAERARELLGGTSESAASKTTAEMTEILETLIDEQRARGGGLGFWASWGKHPLPEPSQIPSRIAELAPKKDLFLGWTADDSLPFIQLSGGLPSRVASIPLIGGYALNTISKYVTNFVFKQPTLEFHAQWQKHGGKSTAFRFDWFPAGSALRACHCIDLVFLFADWSVWSRAPLAQGPGSQAIVERLAPHVKDTFVHFAKSGLPTGELIVIDERFSSKPWVGGKD</sequence>
<dbReference type="EC" id="3.1.1.-" evidence="3"/>
<dbReference type="Proteomes" id="UP000504637">
    <property type="component" value="Unplaced"/>
</dbReference>
<organism evidence="6">
    <name type="scientific">Dissoconium aciculare CBS 342.82</name>
    <dbReference type="NCBI Taxonomy" id="1314786"/>
    <lineage>
        <taxon>Eukaryota</taxon>
        <taxon>Fungi</taxon>
        <taxon>Dikarya</taxon>
        <taxon>Ascomycota</taxon>
        <taxon>Pezizomycotina</taxon>
        <taxon>Dothideomycetes</taxon>
        <taxon>Dothideomycetidae</taxon>
        <taxon>Mycosphaerellales</taxon>
        <taxon>Dissoconiaceae</taxon>
        <taxon>Dissoconium</taxon>
    </lineage>
</organism>
<gene>
    <name evidence="6" type="ORF">K489DRAFT_382937</name>
</gene>
<reference evidence="6" key="1">
    <citation type="submission" date="2020-01" db="EMBL/GenBank/DDBJ databases">
        <authorList>
            <consortium name="DOE Joint Genome Institute"/>
            <person name="Haridas S."/>
            <person name="Albert R."/>
            <person name="Binder M."/>
            <person name="Bloem J."/>
            <person name="Labutti K."/>
            <person name="Salamov A."/>
            <person name="Andreopoulos B."/>
            <person name="Baker S.E."/>
            <person name="Barry K."/>
            <person name="Bills G."/>
            <person name="Bluhm B.H."/>
            <person name="Cannon C."/>
            <person name="Castanera R."/>
            <person name="Culley D.E."/>
            <person name="Daum C."/>
            <person name="Ezra D."/>
            <person name="Gonzalez J.B."/>
            <person name="Henrissat B."/>
            <person name="Kuo A."/>
            <person name="Liang C."/>
            <person name="Lipzen A."/>
            <person name="Lutzoni F."/>
            <person name="Magnuson J."/>
            <person name="Mondo S."/>
            <person name="Nolan M."/>
            <person name="Ohm R."/>
            <person name="Pangilinan J."/>
            <person name="Park H.-J."/>
            <person name="Ramirez L."/>
            <person name="Alfaro M."/>
            <person name="Sun H."/>
            <person name="Tritt A."/>
            <person name="Yoshinaga Y."/>
            <person name="Zwiers L.-H."/>
            <person name="Turgeon B.G."/>
            <person name="Goodwin S.B."/>
            <person name="Spatafora J.W."/>
            <person name="Crous P.W."/>
            <person name="Grigoriev I.V."/>
        </authorList>
    </citation>
    <scope>NUCLEOTIDE SEQUENCE</scope>
    <source>
        <strain evidence="6">CBS 342.82</strain>
    </source>
</reference>
<evidence type="ECO:0000259" key="4">
    <source>
        <dbReference type="Pfam" id="PF00135"/>
    </source>
</evidence>
<dbReference type="SUPFAM" id="SSF53474">
    <property type="entry name" value="alpha/beta-Hydrolases"/>
    <property type="match status" value="1"/>
</dbReference>
<dbReference type="PROSITE" id="PS00122">
    <property type="entry name" value="CARBOXYLESTERASE_B_1"/>
    <property type="match status" value="1"/>
</dbReference>
<dbReference type="OrthoDB" id="408631at2759"/>
<dbReference type="InterPro" id="IPR050309">
    <property type="entry name" value="Type-B_Carboxylest/Lipase"/>
</dbReference>
<name>A0A6J3LWP9_9PEZI</name>
<dbReference type="GeneID" id="54363292"/>
<dbReference type="InterPro" id="IPR029058">
    <property type="entry name" value="AB_hydrolase_fold"/>
</dbReference>
<dbReference type="Pfam" id="PF00135">
    <property type="entry name" value="COesterase"/>
    <property type="match status" value="1"/>
</dbReference>
<dbReference type="AlphaFoldDB" id="A0A6J3LWP9"/>
<protein>
    <recommendedName>
        <fullName evidence="3">Carboxylic ester hydrolase</fullName>
        <ecNumber evidence="3">3.1.1.-</ecNumber>
    </recommendedName>
</protein>
<dbReference type="GO" id="GO:0016787">
    <property type="term" value="F:hydrolase activity"/>
    <property type="evidence" value="ECO:0007669"/>
    <property type="project" value="UniProtKB-KW"/>
</dbReference>
<keyword evidence="5" id="KW-1185">Reference proteome</keyword>
<dbReference type="InterPro" id="IPR019826">
    <property type="entry name" value="Carboxylesterase_B_AS"/>
</dbReference>
<dbReference type="PANTHER" id="PTHR11559">
    <property type="entry name" value="CARBOXYLESTERASE"/>
    <property type="match status" value="1"/>
</dbReference>
<reference evidence="6" key="2">
    <citation type="submission" date="2020-04" db="EMBL/GenBank/DDBJ databases">
        <authorList>
            <consortium name="NCBI Genome Project"/>
        </authorList>
    </citation>
    <scope>NUCLEOTIDE SEQUENCE</scope>
    <source>
        <strain evidence="6">CBS 342.82</strain>
    </source>
</reference>
<comment type="similarity">
    <text evidence="1 3">Belongs to the type-B carboxylesterase/lipase family.</text>
</comment>
<reference evidence="6" key="3">
    <citation type="submission" date="2025-08" db="UniProtKB">
        <authorList>
            <consortium name="RefSeq"/>
        </authorList>
    </citation>
    <scope>IDENTIFICATION</scope>
    <source>
        <strain evidence="6">CBS 342.82</strain>
    </source>
</reference>
<dbReference type="Gene3D" id="3.40.50.1820">
    <property type="entry name" value="alpha/beta hydrolase"/>
    <property type="match status" value="1"/>
</dbReference>
<keyword evidence="2 3" id="KW-0378">Hydrolase</keyword>